<dbReference type="InterPro" id="IPR029063">
    <property type="entry name" value="SAM-dependent_MTases_sf"/>
</dbReference>
<dbReference type="PANTHER" id="PTHR43167:SF1">
    <property type="entry name" value="PUTATIVE (AFU_ORTHOLOGUE AFUA_6G01830)-RELATED"/>
    <property type="match status" value="1"/>
</dbReference>
<dbReference type="InterPro" id="IPR002935">
    <property type="entry name" value="SAM_O-MeTrfase"/>
</dbReference>
<keyword evidence="3" id="KW-0949">S-adenosyl-L-methionine</keyword>
<reference evidence="4 5" key="1">
    <citation type="submission" date="2022-06" db="EMBL/GenBank/DDBJ databases">
        <title>Halogeometricum sp. a new haloarchaeum isolate from saline soil.</title>
        <authorList>
            <person name="Strakova D."/>
            <person name="Galisteo C."/>
            <person name="Sanchez-Porro C."/>
            <person name="Ventosa A."/>
        </authorList>
    </citation>
    <scope>NUCLEOTIDE SEQUENCE [LARGE SCALE GENOMIC DNA]</scope>
    <source>
        <strain evidence="5">S3BR25-2</strain>
    </source>
</reference>
<protein>
    <submittedName>
        <fullName evidence="4">Class I SAM-dependent methyltransferase</fullName>
        <ecNumber evidence="4">2.1.1.-</ecNumber>
    </submittedName>
</protein>
<evidence type="ECO:0000313" key="4">
    <source>
        <dbReference type="EMBL" id="MDS0292917.1"/>
    </source>
</evidence>
<dbReference type="GO" id="GO:0032259">
    <property type="term" value="P:methylation"/>
    <property type="evidence" value="ECO:0007669"/>
    <property type="project" value="UniProtKB-KW"/>
</dbReference>
<dbReference type="Proteomes" id="UP001254813">
    <property type="component" value="Unassembled WGS sequence"/>
</dbReference>
<evidence type="ECO:0000313" key="5">
    <source>
        <dbReference type="Proteomes" id="UP001254813"/>
    </source>
</evidence>
<dbReference type="Pfam" id="PF01596">
    <property type="entry name" value="Methyltransf_3"/>
    <property type="match status" value="1"/>
</dbReference>
<keyword evidence="2 4" id="KW-0808">Transferase</keyword>
<dbReference type="EC" id="2.1.1.-" evidence="4"/>
<comment type="caution">
    <text evidence="4">The sequence shown here is derived from an EMBL/GenBank/DDBJ whole genome shotgun (WGS) entry which is preliminary data.</text>
</comment>
<keyword evidence="5" id="KW-1185">Reference proteome</keyword>
<dbReference type="EMBL" id="JAMQOQ010000001">
    <property type="protein sequence ID" value="MDS0292917.1"/>
    <property type="molecule type" value="Genomic_DNA"/>
</dbReference>
<dbReference type="GO" id="GO:0008168">
    <property type="term" value="F:methyltransferase activity"/>
    <property type="evidence" value="ECO:0007669"/>
    <property type="project" value="UniProtKB-KW"/>
</dbReference>
<dbReference type="RefSeq" id="WP_310926756.1">
    <property type="nucleotide sequence ID" value="NZ_JAMQOQ010000001.1"/>
</dbReference>
<evidence type="ECO:0000256" key="2">
    <source>
        <dbReference type="ARBA" id="ARBA00022679"/>
    </source>
</evidence>
<evidence type="ECO:0000256" key="1">
    <source>
        <dbReference type="ARBA" id="ARBA00022603"/>
    </source>
</evidence>
<dbReference type="Gene3D" id="3.40.50.150">
    <property type="entry name" value="Vaccinia Virus protein VP39"/>
    <property type="match status" value="1"/>
</dbReference>
<accession>A0ABU2FWJ7</accession>
<evidence type="ECO:0000256" key="3">
    <source>
        <dbReference type="ARBA" id="ARBA00022691"/>
    </source>
</evidence>
<sequence length="218" mass="23433">MDELIGRYLDGLAPEHDDVQAEMAAHADREGFPHVGPAAGGTLRVLARLTDAERVFEFGSGFGYSATWWARGMNAGEVVLTEHDREELDMAYDWLSEADYAPAFDYQVGDALELVGEYEGPFDCVLVDHEKERYVDGFHEVADKVAVGGVVVADNVVQGPADFETLVEYAEGEGVPDDASAATRGIAAYLDAVRAAPDFETTVLPVGSGLTVSVRTGE</sequence>
<proteinExistence type="predicted"/>
<dbReference type="PROSITE" id="PS51682">
    <property type="entry name" value="SAM_OMT_I"/>
    <property type="match status" value="1"/>
</dbReference>
<dbReference type="SUPFAM" id="SSF53335">
    <property type="entry name" value="S-adenosyl-L-methionine-dependent methyltransferases"/>
    <property type="match status" value="1"/>
</dbReference>
<keyword evidence="1 4" id="KW-0489">Methyltransferase</keyword>
<dbReference type="PANTHER" id="PTHR43167">
    <property type="entry name" value="PUTATIVE (AFU_ORTHOLOGUE AFUA_6G01830)-RELATED"/>
    <property type="match status" value="1"/>
</dbReference>
<name>A0ABU2FWJ7_9EURY</name>
<gene>
    <name evidence="4" type="ORF">NDI79_01885</name>
</gene>
<organism evidence="4 5">
    <name type="scientific">Halogeometricum luteum</name>
    <dbReference type="NCBI Taxonomy" id="2950537"/>
    <lineage>
        <taxon>Archaea</taxon>
        <taxon>Methanobacteriati</taxon>
        <taxon>Methanobacteriota</taxon>
        <taxon>Stenosarchaea group</taxon>
        <taxon>Halobacteria</taxon>
        <taxon>Halobacteriales</taxon>
        <taxon>Haloferacaceae</taxon>
        <taxon>Halogeometricum</taxon>
    </lineage>
</organism>